<organism evidence="17 18">
    <name type="scientific">Philodulcilactobacillus myokoensis</name>
    <dbReference type="NCBI Taxonomy" id="2929573"/>
    <lineage>
        <taxon>Bacteria</taxon>
        <taxon>Bacillati</taxon>
        <taxon>Bacillota</taxon>
        <taxon>Bacilli</taxon>
        <taxon>Lactobacillales</taxon>
        <taxon>Lactobacillaceae</taxon>
        <taxon>Philodulcilactobacillus</taxon>
    </lineage>
</organism>
<dbReference type="EMBL" id="BRPL01000002">
    <property type="protein sequence ID" value="GLB46507.1"/>
    <property type="molecule type" value="Genomic_DNA"/>
</dbReference>
<comment type="pathway">
    <text evidence="13">Cofactor biosynthesis; thiamine diphosphate biosynthesis; 4-amino-2-methyl-5-diphosphomethylpyrimidine from 5-amino-1-(5-phospho-D-ribosyl)imidazole: step 2/3.</text>
</comment>
<evidence type="ECO:0000256" key="5">
    <source>
        <dbReference type="ARBA" id="ARBA00012135"/>
    </source>
</evidence>
<reference evidence="17" key="1">
    <citation type="submission" date="2022-07" db="EMBL/GenBank/DDBJ databases">
        <authorList>
            <person name="Kouya T."/>
            <person name="Ishiyama Y."/>
        </authorList>
    </citation>
    <scope>NUCLEOTIDE SEQUENCE</scope>
    <source>
        <strain evidence="17">WR16-4</strain>
    </source>
</reference>
<dbReference type="GO" id="GO:0009228">
    <property type="term" value="P:thiamine biosynthetic process"/>
    <property type="evidence" value="ECO:0007669"/>
    <property type="project" value="UniProtKB-KW"/>
</dbReference>
<evidence type="ECO:0000256" key="6">
    <source>
        <dbReference type="ARBA" id="ARBA00012963"/>
    </source>
</evidence>
<dbReference type="Proteomes" id="UP001144204">
    <property type="component" value="Unassembled WGS sequence"/>
</dbReference>
<evidence type="ECO:0000256" key="13">
    <source>
        <dbReference type="ARBA" id="ARBA00037917"/>
    </source>
</evidence>
<evidence type="ECO:0000256" key="4">
    <source>
        <dbReference type="ARBA" id="ARBA00009879"/>
    </source>
</evidence>
<evidence type="ECO:0000313" key="17">
    <source>
        <dbReference type="EMBL" id="GLB46507.1"/>
    </source>
</evidence>
<protein>
    <recommendedName>
        <fullName evidence="7">Hydroxymethylpyrimidine/phosphomethylpyrimidine kinase</fullName>
        <ecNumber evidence="5">2.7.1.49</ecNumber>
        <ecNumber evidence="6">2.7.4.7</ecNumber>
    </recommendedName>
    <alternativeName>
        <fullName evidence="14">Hydroxymethylpyrimidine kinase</fullName>
    </alternativeName>
    <alternativeName>
        <fullName evidence="15">Hydroxymethylpyrimidine phosphate kinase</fullName>
    </alternativeName>
</protein>
<dbReference type="GO" id="GO:0005829">
    <property type="term" value="C:cytosol"/>
    <property type="evidence" value="ECO:0007669"/>
    <property type="project" value="TreeGrafter"/>
</dbReference>
<dbReference type="InterPro" id="IPR029056">
    <property type="entry name" value="Ribokinase-like"/>
</dbReference>
<comment type="pathway">
    <text evidence="3">Cofactor biosynthesis; thiamine diphosphate biosynthesis; 4-amino-2-methyl-5-diphosphomethylpyrimidine from 5-amino-1-(5-phospho-D-ribosyl)imidazole: step 3/3.</text>
</comment>
<dbReference type="CDD" id="cd01169">
    <property type="entry name" value="HMPP_kinase"/>
    <property type="match status" value="1"/>
</dbReference>
<comment type="similarity">
    <text evidence="4">Belongs to the ThiD family.</text>
</comment>
<dbReference type="InterPro" id="IPR004399">
    <property type="entry name" value="HMP/HMP-P_kinase_dom"/>
</dbReference>
<accession>A0A9W6ESI0</accession>
<evidence type="ECO:0000256" key="1">
    <source>
        <dbReference type="ARBA" id="ARBA00000151"/>
    </source>
</evidence>
<evidence type="ECO:0000256" key="14">
    <source>
        <dbReference type="ARBA" id="ARBA00042102"/>
    </source>
</evidence>
<keyword evidence="11" id="KW-0067">ATP-binding</keyword>
<dbReference type="PANTHER" id="PTHR20858">
    <property type="entry name" value="PHOSPHOMETHYLPYRIMIDINE KINASE"/>
    <property type="match status" value="1"/>
</dbReference>
<dbReference type="PANTHER" id="PTHR20858:SF17">
    <property type="entry name" value="HYDROXYMETHYLPYRIMIDINE_PHOSPHOMETHYLPYRIMIDINE KINASE THI20-RELATED"/>
    <property type="match status" value="1"/>
</dbReference>
<name>A0A9W6ESI0_9LACO</name>
<dbReference type="EC" id="2.7.1.49" evidence="5"/>
<keyword evidence="12" id="KW-0784">Thiamine biosynthesis</keyword>
<keyword evidence="8" id="KW-0808">Transferase</keyword>
<dbReference type="FunFam" id="3.40.1190.20:FF:000003">
    <property type="entry name" value="Phosphomethylpyrimidine kinase ThiD"/>
    <property type="match status" value="1"/>
</dbReference>
<dbReference type="Gene3D" id="3.40.1190.20">
    <property type="match status" value="1"/>
</dbReference>
<proteinExistence type="inferred from homology"/>
<dbReference type="EC" id="2.7.4.7" evidence="6"/>
<evidence type="ECO:0000256" key="11">
    <source>
        <dbReference type="ARBA" id="ARBA00022840"/>
    </source>
</evidence>
<evidence type="ECO:0000256" key="12">
    <source>
        <dbReference type="ARBA" id="ARBA00022977"/>
    </source>
</evidence>
<evidence type="ECO:0000256" key="10">
    <source>
        <dbReference type="ARBA" id="ARBA00022777"/>
    </source>
</evidence>
<evidence type="ECO:0000313" key="18">
    <source>
        <dbReference type="Proteomes" id="UP001144204"/>
    </source>
</evidence>
<dbReference type="RefSeq" id="WP_286135974.1">
    <property type="nucleotide sequence ID" value="NZ_BRPL01000002.1"/>
</dbReference>
<dbReference type="GO" id="GO:0008902">
    <property type="term" value="F:hydroxymethylpyrimidine kinase activity"/>
    <property type="evidence" value="ECO:0007669"/>
    <property type="project" value="UniProtKB-EC"/>
</dbReference>
<dbReference type="Pfam" id="PF08543">
    <property type="entry name" value="Phos_pyr_kin"/>
    <property type="match status" value="1"/>
</dbReference>
<dbReference type="GO" id="GO:0008972">
    <property type="term" value="F:phosphomethylpyrimidine kinase activity"/>
    <property type="evidence" value="ECO:0007669"/>
    <property type="project" value="UniProtKB-EC"/>
</dbReference>
<comment type="catalytic activity">
    <reaction evidence="2">
        <text>4-amino-2-methyl-5-(phosphooxymethyl)pyrimidine + ATP = 4-amino-2-methyl-5-(diphosphooxymethyl)pyrimidine + ADP</text>
        <dbReference type="Rhea" id="RHEA:19893"/>
        <dbReference type="ChEBI" id="CHEBI:30616"/>
        <dbReference type="ChEBI" id="CHEBI:57841"/>
        <dbReference type="ChEBI" id="CHEBI:58354"/>
        <dbReference type="ChEBI" id="CHEBI:456216"/>
        <dbReference type="EC" id="2.7.4.7"/>
    </reaction>
</comment>
<evidence type="ECO:0000256" key="2">
    <source>
        <dbReference type="ARBA" id="ARBA00000565"/>
    </source>
</evidence>
<dbReference type="NCBIfam" id="TIGR00097">
    <property type="entry name" value="HMP-P_kinase"/>
    <property type="match status" value="1"/>
</dbReference>
<evidence type="ECO:0000256" key="9">
    <source>
        <dbReference type="ARBA" id="ARBA00022741"/>
    </source>
</evidence>
<sequence length="269" mass="29506">MINDFPQALTIAGSENGGGAGMQADLHTLFAEHVYGTSVLTACVAGNSYGVHVIHKLPIDFINQEFKDIADDFKIKASKTGMLADANLINAVYKNYTKYDLGPLVVDPVIASNHGEMLLENSAIKTLKRKLIPIADVLTLNFYESQKLSGIQIKSDQDMKQVAEVLQELGANNIMIKGKNDNANRKVVKDYVLLKSHHDFWLSGQYYPTHHKDGTGDTLSAAITANLAKGMDVKASIIEAKSYVDDAIKHVINVGHKLGPINHYVKFQK</sequence>
<dbReference type="GO" id="GO:0005524">
    <property type="term" value="F:ATP binding"/>
    <property type="evidence" value="ECO:0007669"/>
    <property type="project" value="UniProtKB-KW"/>
</dbReference>
<evidence type="ECO:0000259" key="16">
    <source>
        <dbReference type="Pfam" id="PF08543"/>
    </source>
</evidence>
<dbReference type="InterPro" id="IPR013749">
    <property type="entry name" value="PM/HMP-P_kinase-1"/>
</dbReference>
<dbReference type="AlphaFoldDB" id="A0A9W6ESI0"/>
<evidence type="ECO:0000256" key="7">
    <source>
        <dbReference type="ARBA" id="ARBA00019161"/>
    </source>
</evidence>
<dbReference type="SUPFAM" id="SSF53613">
    <property type="entry name" value="Ribokinase-like"/>
    <property type="match status" value="1"/>
</dbReference>
<keyword evidence="18" id="KW-1185">Reference proteome</keyword>
<evidence type="ECO:0000256" key="3">
    <source>
        <dbReference type="ARBA" id="ARBA00004769"/>
    </source>
</evidence>
<evidence type="ECO:0000256" key="8">
    <source>
        <dbReference type="ARBA" id="ARBA00022679"/>
    </source>
</evidence>
<keyword evidence="10 17" id="KW-0418">Kinase</keyword>
<evidence type="ECO:0000256" key="15">
    <source>
        <dbReference type="ARBA" id="ARBA00043176"/>
    </source>
</evidence>
<comment type="catalytic activity">
    <reaction evidence="1">
        <text>4-amino-5-hydroxymethyl-2-methylpyrimidine + ATP = 4-amino-2-methyl-5-(phosphooxymethyl)pyrimidine + ADP + H(+)</text>
        <dbReference type="Rhea" id="RHEA:23096"/>
        <dbReference type="ChEBI" id="CHEBI:15378"/>
        <dbReference type="ChEBI" id="CHEBI:16892"/>
        <dbReference type="ChEBI" id="CHEBI:30616"/>
        <dbReference type="ChEBI" id="CHEBI:58354"/>
        <dbReference type="ChEBI" id="CHEBI:456216"/>
        <dbReference type="EC" id="2.7.1.49"/>
    </reaction>
</comment>
<feature type="domain" description="Pyridoxamine kinase/Phosphomethylpyrimidine kinase" evidence="16">
    <location>
        <begin position="17"/>
        <end position="262"/>
    </location>
</feature>
<gene>
    <name evidence="17" type="primary">thiD_1</name>
    <name evidence="17" type="ORF">WR164_04860</name>
</gene>
<comment type="caution">
    <text evidence="17">The sequence shown here is derived from an EMBL/GenBank/DDBJ whole genome shotgun (WGS) entry which is preliminary data.</text>
</comment>
<reference evidence="17" key="2">
    <citation type="journal article" date="2023" name="PLoS ONE">
        <title>Philodulcilactobacillus myokoensis gen. nov., sp. nov., a fructophilic, acidophilic, and agar-phobic lactic acid bacterium isolated from fermented vegetable extracts.</title>
        <authorList>
            <person name="Kouya T."/>
            <person name="Ishiyama Y."/>
            <person name="Ohashi S."/>
            <person name="Kumakubo R."/>
            <person name="Yamazaki T."/>
            <person name="Otaki T."/>
        </authorList>
    </citation>
    <scope>NUCLEOTIDE SEQUENCE</scope>
    <source>
        <strain evidence="17">WR16-4</strain>
    </source>
</reference>
<keyword evidence="9" id="KW-0547">Nucleotide-binding</keyword>